<sequence length="448" mass="49958">MTYTNGLHYVTTFRTGDWATKLAYIVMGAGHLAHHQIVKGLLYLASEIGFFIFLFSDGLRLLQGMVTLGTRHQSWTYDKSLGIMVRTPGDNSMLMLIYGIMTLVLIVLFITVYCMNIKGAAKAEAIIADGRRPRGILAELATFLDGRFHVTLLTIPVIGVVIFTVMPLVYMISLAFTSYDHTHLPPRNLFGWVGLANFQNIISGDISGTFFPVLAWTLVWALLATVTCFFFGILLALLINDDSVKYKKFWRTLFVITMAVPPFVSLLVMQNLLHAAGPINTLLQNWGWISQPIPFLTDPWLAKVTVIVVNMWIGIPITMLISTAILINLPMDQVEAAQLDGANRYHIFRYITFPQILTVMMPSLIQQFIGNINNFNVIYLLTGGGPSNSHFYGAGDTDLLVTWLYKLTVDSADYNLAAVIGIITFVLSAVFSLLVYTRTTAYKEGSLR</sequence>
<feature type="transmembrane region" description="Helical" evidence="9">
    <location>
        <begin position="414"/>
        <end position="436"/>
    </location>
</feature>
<name>U4TQ57_9LACO</name>
<keyword evidence="7 9" id="KW-1133">Transmembrane helix</keyword>
<comment type="function">
    <text evidence="10">Part of the ABC transporter complex MalEFGK involved in maltose/maltodextrin import. Probably responsible for the translocation of the substrate across the membrane.</text>
</comment>
<evidence type="ECO:0000259" key="11">
    <source>
        <dbReference type="PROSITE" id="PS50928"/>
    </source>
</evidence>
<dbReference type="SUPFAM" id="SSF160964">
    <property type="entry name" value="MalF N-terminal region-like"/>
    <property type="match status" value="1"/>
</dbReference>
<evidence type="ECO:0000256" key="8">
    <source>
        <dbReference type="ARBA" id="ARBA00023136"/>
    </source>
</evidence>
<dbReference type="RefSeq" id="WP_022531048.1">
    <property type="nucleotide sequence ID" value="NZ_KI271623.1"/>
</dbReference>
<dbReference type="PROSITE" id="PS50928">
    <property type="entry name" value="ABC_TM1"/>
    <property type="match status" value="1"/>
</dbReference>
<feature type="transmembrane region" description="Helical" evidence="9">
    <location>
        <begin position="93"/>
        <end position="114"/>
    </location>
</feature>
<evidence type="ECO:0000256" key="10">
    <source>
        <dbReference type="RuleBase" id="RU367050"/>
    </source>
</evidence>
<evidence type="ECO:0000256" key="9">
    <source>
        <dbReference type="RuleBase" id="RU363032"/>
    </source>
</evidence>
<dbReference type="PANTHER" id="PTHR47314">
    <property type="entry name" value="MALTOSE/MALTODEXTRIN TRANSPORT SYSTEM PERMEASE PROTEIN MALF"/>
    <property type="match status" value="1"/>
</dbReference>
<proteinExistence type="inferred from homology"/>
<dbReference type="GO" id="GO:1990060">
    <property type="term" value="C:maltose transport complex"/>
    <property type="evidence" value="ECO:0007669"/>
    <property type="project" value="TreeGrafter"/>
</dbReference>
<evidence type="ECO:0000256" key="6">
    <source>
        <dbReference type="ARBA" id="ARBA00022692"/>
    </source>
</evidence>
<dbReference type="GO" id="GO:0042956">
    <property type="term" value="P:maltodextrin transmembrane transport"/>
    <property type="evidence" value="ECO:0007669"/>
    <property type="project" value="TreeGrafter"/>
</dbReference>
<evidence type="ECO:0000256" key="1">
    <source>
        <dbReference type="ARBA" id="ARBA00004651"/>
    </source>
</evidence>
<accession>U4TQ57</accession>
<evidence type="ECO:0000256" key="5">
    <source>
        <dbReference type="ARBA" id="ARBA00022597"/>
    </source>
</evidence>
<dbReference type="HOGENOM" id="CLU_016047_0_3_9"/>
<dbReference type="InterPro" id="IPR035906">
    <property type="entry name" value="MetI-like_sf"/>
</dbReference>
<feature type="transmembrane region" description="Helical" evidence="9">
    <location>
        <begin position="41"/>
        <end position="62"/>
    </location>
</feature>
<keyword evidence="6 9" id="KW-0812">Transmembrane</keyword>
<dbReference type="AlphaFoldDB" id="U4TQ57"/>
<keyword evidence="13" id="KW-1185">Reference proteome</keyword>
<evidence type="ECO:0000313" key="13">
    <source>
        <dbReference type="Proteomes" id="UP000030647"/>
    </source>
</evidence>
<evidence type="ECO:0000313" key="12">
    <source>
        <dbReference type="EMBL" id="ERL63662.1"/>
    </source>
</evidence>
<keyword evidence="4 10" id="KW-1003">Cell membrane</keyword>
<dbReference type="Proteomes" id="UP000030647">
    <property type="component" value="Unassembled WGS sequence"/>
</dbReference>
<protein>
    <recommendedName>
        <fullName evidence="10">Maltose/maltodextrin transport system permease protein</fullName>
    </recommendedName>
</protein>
<dbReference type="GO" id="GO:0015423">
    <property type="term" value="F:ABC-type maltose transporter activity"/>
    <property type="evidence" value="ECO:0007669"/>
    <property type="project" value="TreeGrafter"/>
</dbReference>
<dbReference type="eggNOG" id="COG1175">
    <property type="taxonomic scope" value="Bacteria"/>
</dbReference>
<comment type="subcellular location">
    <subcellularLocation>
        <location evidence="1 9">Cell membrane</location>
        <topology evidence="1 9">Multi-pass membrane protein</topology>
    </subcellularLocation>
</comment>
<evidence type="ECO:0000256" key="7">
    <source>
        <dbReference type="ARBA" id="ARBA00022989"/>
    </source>
</evidence>
<dbReference type="SUPFAM" id="SSF161098">
    <property type="entry name" value="MetI-like"/>
    <property type="match status" value="1"/>
</dbReference>
<feature type="transmembrane region" description="Helical" evidence="9">
    <location>
        <begin position="252"/>
        <end position="273"/>
    </location>
</feature>
<feature type="transmembrane region" description="Helical" evidence="9">
    <location>
        <begin position="150"/>
        <end position="176"/>
    </location>
</feature>
<comment type="similarity">
    <text evidence="2 10">Belongs to the binding-protein-dependent transport system permease family. MalFG subfamily.</text>
</comment>
<evidence type="ECO:0000256" key="3">
    <source>
        <dbReference type="ARBA" id="ARBA00022448"/>
    </source>
</evidence>
<keyword evidence="8 9" id="KW-0472">Membrane</keyword>
<feature type="transmembrane region" description="Helical" evidence="9">
    <location>
        <begin position="300"/>
        <end position="327"/>
    </location>
</feature>
<gene>
    <name evidence="12" type="ORF">L248_2467</name>
</gene>
<reference evidence="13" key="1">
    <citation type="journal article" date="2013" name="Genome Announc.">
        <title>Whole-Genome Sequencing of Lactobacillus shenzhenensis Strain LY-73T.</title>
        <authorList>
            <person name="Lin Z."/>
            <person name="Liu Z."/>
            <person name="Yang R."/>
            <person name="Zou Y."/>
            <person name="Wan D."/>
            <person name="Chen J."/>
            <person name="Guo M."/>
            <person name="Zhao J."/>
            <person name="Fang C."/>
            <person name="Yang R."/>
            <person name="Liu F."/>
        </authorList>
    </citation>
    <scope>NUCLEOTIDE SEQUENCE [LARGE SCALE GENOMIC DNA]</scope>
    <source>
        <strain evidence="13">LY-73</strain>
    </source>
</reference>
<organism evidence="12 13">
    <name type="scientific">Schleiferilactobacillus shenzhenensis LY-73</name>
    <dbReference type="NCBI Taxonomy" id="1231336"/>
    <lineage>
        <taxon>Bacteria</taxon>
        <taxon>Bacillati</taxon>
        <taxon>Bacillota</taxon>
        <taxon>Bacilli</taxon>
        <taxon>Lactobacillales</taxon>
        <taxon>Lactobacillaceae</taxon>
        <taxon>Schleiferilactobacillus</taxon>
    </lineage>
</organism>
<evidence type="ECO:0000256" key="4">
    <source>
        <dbReference type="ARBA" id="ARBA00022475"/>
    </source>
</evidence>
<dbReference type="PANTHER" id="PTHR47314:SF1">
    <property type="entry name" value="MALTOSE_MALTODEXTRIN TRANSPORT SYSTEM PERMEASE PROTEIN MALF"/>
    <property type="match status" value="1"/>
</dbReference>
<evidence type="ECO:0000256" key="2">
    <source>
        <dbReference type="ARBA" id="ARBA00009047"/>
    </source>
</evidence>
<dbReference type="STRING" id="1231336.L248_2467"/>
<dbReference type="InterPro" id="IPR000515">
    <property type="entry name" value="MetI-like"/>
</dbReference>
<keyword evidence="3 9" id="KW-0813">Transport</keyword>
<keyword evidence="5 10" id="KW-0762">Sugar transport</keyword>
<feature type="domain" description="ABC transmembrane type-1" evidence="11">
    <location>
        <begin position="214"/>
        <end position="435"/>
    </location>
</feature>
<dbReference type="Pfam" id="PF00528">
    <property type="entry name" value="BPD_transp_1"/>
    <property type="match status" value="1"/>
</dbReference>
<dbReference type="EMBL" id="KI271623">
    <property type="protein sequence ID" value="ERL63662.1"/>
    <property type="molecule type" value="Genomic_DNA"/>
</dbReference>
<feature type="transmembrane region" description="Helical" evidence="9">
    <location>
        <begin position="213"/>
        <end position="240"/>
    </location>
</feature>
<feature type="transmembrane region" description="Helical" evidence="9">
    <location>
        <begin position="347"/>
        <end position="369"/>
    </location>
</feature>
<dbReference type="CDD" id="cd06261">
    <property type="entry name" value="TM_PBP2"/>
    <property type="match status" value="1"/>
</dbReference>
<dbReference type="Gene3D" id="1.10.3720.10">
    <property type="entry name" value="MetI-like"/>
    <property type="match status" value="1"/>
</dbReference>